<keyword evidence="6 7" id="KW-0511">Multifunctional enzyme</keyword>
<keyword evidence="4 7" id="KW-0067">ATP-binding</keyword>
<evidence type="ECO:0000313" key="11">
    <source>
        <dbReference type="Proteomes" id="UP000278222"/>
    </source>
</evidence>
<feature type="domain" description="Glutamate-ammonia ligase adenylyltransferase repeated" evidence="8">
    <location>
        <begin position="58"/>
        <end position="301"/>
    </location>
</feature>
<dbReference type="EC" id="2.7.7.89" evidence="7"/>
<evidence type="ECO:0000256" key="4">
    <source>
        <dbReference type="ARBA" id="ARBA00022840"/>
    </source>
</evidence>
<dbReference type="InterPro" id="IPR043519">
    <property type="entry name" value="NT_sf"/>
</dbReference>
<comment type="similarity">
    <text evidence="7">Belongs to the GlnE family.</text>
</comment>
<dbReference type="PANTHER" id="PTHR30621:SF0">
    <property type="entry name" value="BIFUNCTIONAL GLUTAMINE SYNTHETASE ADENYLYLTRANSFERASE_ADENYLYL-REMOVING ENZYME"/>
    <property type="match status" value="1"/>
</dbReference>
<dbReference type="GO" id="GO:0000287">
    <property type="term" value="F:magnesium ion binding"/>
    <property type="evidence" value="ECO:0007669"/>
    <property type="project" value="UniProtKB-UniRule"/>
</dbReference>
<proteinExistence type="inferred from homology"/>
<dbReference type="GO" id="GO:0047388">
    <property type="term" value="F:[glutamine synthetase]-adenylyl-L-tyrosine phosphorylase activity"/>
    <property type="evidence" value="ECO:0007669"/>
    <property type="project" value="UniProtKB-EC"/>
</dbReference>
<comment type="catalytic activity">
    <reaction evidence="7">
        <text>[glutamine synthetase]-O(4)-(5'-adenylyl)-L-tyrosine + phosphate = [glutamine synthetase]-L-tyrosine + ADP</text>
        <dbReference type="Rhea" id="RHEA:43716"/>
        <dbReference type="Rhea" id="RHEA-COMP:10660"/>
        <dbReference type="Rhea" id="RHEA-COMP:10661"/>
        <dbReference type="ChEBI" id="CHEBI:43474"/>
        <dbReference type="ChEBI" id="CHEBI:46858"/>
        <dbReference type="ChEBI" id="CHEBI:83624"/>
        <dbReference type="ChEBI" id="CHEBI:456216"/>
        <dbReference type="EC" id="2.7.7.89"/>
    </reaction>
</comment>
<comment type="catalytic activity">
    <reaction evidence="7">
        <text>[glutamine synthetase]-L-tyrosine + ATP = [glutamine synthetase]-O(4)-(5'-adenylyl)-L-tyrosine + diphosphate</text>
        <dbReference type="Rhea" id="RHEA:18589"/>
        <dbReference type="Rhea" id="RHEA-COMP:10660"/>
        <dbReference type="Rhea" id="RHEA-COMP:10661"/>
        <dbReference type="ChEBI" id="CHEBI:30616"/>
        <dbReference type="ChEBI" id="CHEBI:33019"/>
        <dbReference type="ChEBI" id="CHEBI:46858"/>
        <dbReference type="ChEBI" id="CHEBI:83624"/>
        <dbReference type="EC" id="2.7.7.42"/>
    </reaction>
</comment>
<dbReference type="GO" id="GO:0000820">
    <property type="term" value="P:regulation of glutamine family amino acid metabolic process"/>
    <property type="evidence" value="ECO:0007669"/>
    <property type="project" value="UniProtKB-UniRule"/>
</dbReference>
<dbReference type="AlphaFoldDB" id="A0A3N1KU10"/>
<dbReference type="HAMAP" id="MF_00802">
    <property type="entry name" value="GlnE"/>
    <property type="match status" value="1"/>
</dbReference>
<dbReference type="SUPFAM" id="SSF81593">
    <property type="entry name" value="Nucleotidyltransferase substrate binding subunit/domain"/>
    <property type="match status" value="2"/>
</dbReference>
<dbReference type="GO" id="GO:0005829">
    <property type="term" value="C:cytosol"/>
    <property type="evidence" value="ECO:0007669"/>
    <property type="project" value="TreeGrafter"/>
</dbReference>
<dbReference type="InterPro" id="IPR013546">
    <property type="entry name" value="PII_UdlTrfase/GS_AdlTrfase"/>
</dbReference>
<keyword evidence="1 7" id="KW-0808">Transferase</keyword>
<dbReference type="InterPro" id="IPR023057">
    <property type="entry name" value="GlnE"/>
</dbReference>
<comment type="cofactor">
    <cofactor evidence="7">
        <name>Mg(2+)</name>
        <dbReference type="ChEBI" id="CHEBI:18420"/>
    </cofactor>
</comment>
<dbReference type="NCBIfam" id="NF008292">
    <property type="entry name" value="PRK11072.1"/>
    <property type="match status" value="1"/>
</dbReference>
<reference evidence="10 11" key="1">
    <citation type="submission" date="2018-11" db="EMBL/GenBank/DDBJ databases">
        <title>Genomic Encyclopedia of Type Strains, Phase IV (KMG-IV): sequencing the most valuable type-strain genomes for metagenomic binning, comparative biology and taxonomic classification.</title>
        <authorList>
            <person name="Goeker M."/>
        </authorList>
    </citation>
    <scope>NUCLEOTIDE SEQUENCE [LARGE SCALE GENOMIC DNA]</scope>
    <source>
        <strain evidence="10 11">DSM 5900</strain>
    </source>
</reference>
<dbReference type="Pfam" id="PF08335">
    <property type="entry name" value="GlnD_UR_UTase"/>
    <property type="match status" value="2"/>
</dbReference>
<evidence type="ECO:0000259" key="9">
    <source>
        <dbReference type="Pfam" id="PF08335"/>
    </source>
</evidence>
<dbReference type="GO" id="GO:0016874">
    <property type="term" value="F:ligase activity"/>
    <property type="evidence" value="ECO:0007669"/>
    <property type="project" value="UniProtKB-KW"/>
</dbReference>
<dbReference type="Gene3D" id="3.30.460.10">
    <property type="entry name" value="Beta Polymerase, domain 2"/>
    <property type="match status" value="2"/>
</dbReference>
<dbReference type="InterPro" id="IPR005190">
    <property type="entry name" value="GlnE_rpt_dom"/>
</dbReference>
<dbReference type="OrthoDB" id="9759366at2"/>
<comment type="function">
    <text evidence="7">Involved in the regulation of glutamine synthetase GlnA, a key enzyme in the process to assimilate ammonia. When cellular nitrogen levels are high, the C-terminal adenylyl transferase (AT) inactivates GlnA by covalent transfer of an adenylyl group from ATP to specific tyrosine residue of GlnA, thus reducing its activity. Conversely, when nitrogen levels are low, the N-terminal adenylyl removase (AR) activates GlnA by removing the adenylyl group by phosphorolysis, increasing its activity. The regulatory region of GlnE binds the signal transduction protein PII (GlnB) which indicates the nitrogen status of the cell.</text>
</comment>
<dbReference type="EC" id="2.7.7.42" evidence="7"/>
<evidence type="ECO:0000256" key="3">
    <source>
        <dbReference type="ARBA" id="ARBA00022741"/>
    </source>
</evidence>
<protein>
    <recommendedName>
        <fullName evidence="7">Bifunctional glutamine synthetase adenylyltransferase/adenylyl-removing enzyme</fullName>
    </recommendedName>
    <alternativeName>
        <fullName evidence="7">ATP:glutamine synthetase adenylyltransferase</fullName>
    </alternativeName>
    <alternativeName>
        <fullName evidence="7">ATase</fullName>
    </alternativeName>
    <domain>
        <recommendedName>
            <fullName evidence="7">Glutamine synthetase adenylyl-L-tyrosine phosphorylase</fullName>
            <ecNumber evidence="7">2.7.7.89</ecNumber>
        </recommendedName>
        <alternativeName>
            <fullName evidence="7">Adenylyl removase</fullName>
            <shortName evidence="7">AR</shortName>
            <shortName evidence="7">AT-N</shortName>
        </alternativeName>
    </domain>
    <domain>
        <recommendedName>
            <fullName evidence="7">Glutamine synthetase adenylyl transferase</fullName>
            <ecNumber evidence="7">2.7.7.42</ecNumber>
        </recommendedName>
        <alternativeName>
            <fullName evidence="7">Adenylyl transferase</fullName>
            <shortName evidence="7">AT</shortName>
            <shortName evidence="7">AT-C</shortName>
        </alternativeName>
    </domain>
</protein>
<dbReference type="PANTHER" id="PTHR30621">
    <property type="entry name" value="GLUTAMINE SYNTHETASE ADENYLYLTRANSFERASE"/>
    <property type="match status" value="1"/>
</dbReference>
<dbReference type="Proteomes" id="UP000278222">
    <property type="component" value="Unassembled WGS sequence"/>
</dbReference>
<dbReference type="Pfam" id="PF03710">
    <property type="entry name" value="GlnE"/>
    <property type="match status" value="2"/>
</dbReference>
<name>A0A3N1KU10_9PROT</name>
<gene>
    <name evidence="7" type="primary">glnE</name>
    <name evidence="10" type="ORF">EDC65_5495</name>
</gene>
<sequence>MPLHATLNDPTRLPAPGNPEQAAIGLEHWLERAADGGDPGLAEFARAIIQDSTGKALLTAVFGGSPYLGECLLAEIGFARLLLEDGPEAALELTRREVAALDSGRDEEALRRGLRIGRRRTALAVALADITGLWQLDAVTGAITAFAETAVTLAVRHLLREAAAAGHLELPFPDEPDRDCGYFILGMGKLGARELNYSSDIDLIVLFDENRVRYVGREDATRCFVRITRKLVRLLEERTPDGYVARTDLRLRPDPSSTPMAVSVRAAESYYESMGQNWERAAMIKARPIAGDVAAGQQFLHFLVPFLWRRHLDFAAVQDIHSIKRQINAHRGGATIAVAGHNMKLGRGGIREIEFFAQTQQLIWGGRDPSLRAPRTMDALDALERAGRLDADGNAELHAAYDFLRRVEHRLQMVADRQTHSLPTDDIELERFSRFLGYPDRAAFEVDLLGHLGRVERRYAALFESAPSLAAGLGSLVFTGPEPEPDTLETLRKMGFRDPASLWQVVSNWHRGRYRSLRSQRARELLTELKPQLLAALAKASEPDATFMRFDAFLAALPAGVQIFSLFQANPWLLDFVAQVMGGAPRLAEHLNRHPVRLDAVLVGDFMGPLPDAGALAAGLAATLTQARDFGDALDLGRRWTHDQQFRLGVQLLRHSLDGDRAGAGYSAIAETAVAGLLPLVETEFAQLHGRIAGGGMVVLALGKLGGGEMTVGSDLDLVTLYEVPPTAEASDGAKPLPISTYYIRLNARLVNAITAPTGEGKLYDVDMRLRPSGNKGPIAASIEGFAHYHRTEAWTWEHMALTRARPIAGDAGVAARIMAAVCDILVQPRDPDRLLADVASMRARLLKEKRAADGWDVKQRRGGLVDCEFIAQYLQLRHAALHPQVLSTNTTEALFRLAAAGCLDAAAAADLDQAMRLWRRVQSFQRLTLGEATNMAGTGESHCAALARSAGMADFPTLEAEMDRLAALAHGHFVRLVEEPASRLSIATPAEVK</sequence>
<evidence type="ECO:0000256" key="1">
    <source>
        <dbReference type="ARBA" id="ARBA00022679"/>
    </source>
</evidence>
<feature type="region of interest" description="Adenylyl removase" evidence="7">
    <location>
        <begin position="1"/>
        <end position="465"/>
    </location>
</feature>
<dbReference type="RefSeq" id="WP_123695756.1">
    <property type="nucleotide sequence ID" value="NZ_AP019700.1"/>
</dbReference>
<evidence type="ECO:0000313" key="10">
    <source>
        <dbReference type="EMBL" id="ROP80845.1"/>
    </source>
</evidence>
<dbReference type="GO" id="GO:0005524">
    <property type="term" value="F:ATP binding"/>
    <property type="evidence" value="ECO:0007669"/>
    <property type="project" value="UniProtKB-UniRule"/>
</dbReference>
<keyword evidence="2 7" id="KW-0548">Nucleotidyltransferase</keyword>
<dbReference type="EMBL" id="RJKX01000020">
    <property type="protein sequence ID" value="ROP80845.1"/>
    <property type="molecule type" value="Genomic_DNA"/>
</dbReference>
<evidence type="ECO:0000256" key="5">
    <source>
        <dbReference type="ARBA" id="ARBA00022842"/>
    </source>
</evidence>
<feature type="domain" description="PII-uridylyltransferase/Glutamine-synthetase adenylyltransferase" evidence="9">
    <location>
        <begin position="850"/>
        <end position="966"/>
    </location>
</feature>
<evidence type="ECO:0000256" key="7">
    <source>
        <dbReference type="HAMAP-Rule" id="MF_00802"/>
    </source>
</evidence>
<comment type="caution">
    <text evidence="10">The sequence shown here is derived from an EMBL/GenBank/DDBJ whole genome shotgun (WGS) entry which is preliminary data.</text>
</comment>
<keyword evidence="10" id="KW-0436">Ligase</keyword>
<dbReference type="NCBIfam" id="NF010706">
    <property type="entry name" value="PRK14108.1"/>
    <property type="match status" value="1"/>
</dbReference>
<feature type="region of interest" description="Adenylyl transferase" evidence="7">
    <location>
        <begin position="470"/>
        <end position="994"/>
    </location>
</feature>
<dbReference type="Gene3D" id="1.20.120.1510">
    <property type="match status" value="1"/>
</dbReference>
<keyword evidence="3 7" id="KW-0547">Nucleotide-binding</keyword>
<organism evidence="10 11">
    <name type="scientific">Stella humosa</name>
    <dbReference type="NCBI Taxonomy" id="94"/>
    <lineage>
        <taxon>Bacteria</taxon>
        <taxon>Pseudomonadati</taxon>
        <taxon>Pseudomonadota</taxon>
        <taxon>Alphaproteobacteria</taxon>
        <taxon>Rhodospirillales</taxon>
        <taxon>Stellaceae</taxon>
        <taxon>Stella</taxon>
    </lineage>
</organism>
<keyword evidence="5 7" id="KW-0460">Magnesium</keyword>
<evidence type="ECO:0000256" key="2">
    <source>
        <dbReference type="ARBA" id="ARBA00022695"/>
    </source>
</evidence>
<evidence type="ECO:0000256" key="6">
    <source>
        <dbReference type="ARBA" id="ARBA00023268"/>
    </source>
</evidence>
<dbReference type="SUPFAM" id="SSF81301">
    <property type="entry name" value="Nucleotidyltransferase"/>
    <property type="match status" value="2"/>
</dbReference>
<dbReference type="GO" id="GO:0008882">
    <property type="term" value="F:[glutamate-ammonia-ligase] adenylyltransferase activity"/>
    <property type="evidence" value="ECO:0007669"/>
    <property type="project" value="UniProtKB-UniRule"/>
</dbReference>
<evidence type="ECO:0000259" key="8">
    <source>
        <dbReference type="Pfam" id="PF03710"/>
    </source>
</evidence>
<accession>A0A3N1KU10</accession>
<dbReference type="CDD" id="cd05401">
    <property type="entry name" value="NT_GlnE_GlnD_like"/>
    <property type="match status" value="2"/>
</dbReference>
<keyword evidence="11" id="KW-1185">Reference proteome</keyword>
<dbReference type="Gene3D" id="1.20.120.330">
    <property type="entry name" value="Nucleotidyltransferases domain 2"/>
    <property type="match status" value="2"/>
</dbReference>
<feature type="domain" description="PII-uridylyltransferase/Glutamine-synthetase adenylyltransferase" evidence="9">
    <location>
        <begin position="323"/>
        <end position="463"/>
    </location>
</feature>
<feature type="domain" description="Glutamate-ammonia ligase adenylyltransferase repeated" evidence="8">
    <location>
        <begin position="577"/>
        <end position="817"/>
    </location>
</feature>